<dbReference type="PROSITE" id="PS51029">
    <property type="entry name" value="MADF"/>
    <property type="match status" value="1"/>
</dbReference>
<dbReference type="AlphaFoldDB" id="B4NVG1"/>
<keyword evidence="4" id="KW-1185">Reference proteome</keyword>
<name>B4NVG1_DROSI</name>
<dbReference type="Proteomes" id="UP000000304">
    <property type="component" value="Unassembled WGS sequence"/>
</dbReference>
<dbReference type="Pfam" id="PF10545">
    <property type="entry name" value="MADF_DNA_bdg"/>
    <property type="match status" value="1"/>
</dbReference>
<organism evidence="3 4">
    <name type="scientific">Drosophila simulans</name>
    <name type="common">Fruit fly</name>
    <dbReference type="NCBI Taxonomy" id="7240"/>
    <lineage>
        <taxon>Eukaryota</taxon>
        <taxon>Metazoa</taxon>
        <taxon>Ecdysozoa</taxon>
        <taxon>Arthropoda</taxon>
        <taxon>Hexapoda</taxon>
        <taxon>Insecta</taxon>
        <taxon>Pterygota</taxon>
        <taxon>Neoptera</taxon>
        <taxon>Endopterygota</taxon>
        <taxon>Diptera</taxon>
        <taxon>Brachycera</taxon>
        <taxon>Muscomorpha</taxon>
        <taxon>Ephydroidea</taxon>
        <taxon>Drosophilidae</taxon>
        <taxon>Drosophila</taxon>
        <taxon>Sophophora</taxon>
    </lineage>
</organism>
<reference evidence="3 4" key="1">
    <citation type="journal article" date="2007" name="Nature">
        <title>Evolution of genes and genomes on the Drosophila phylogeny.</title>
        <authorList>
            <consortium name="Drosophila 12 Genomes Consortium"/>
            <person name="Clark A.G."/>
            <person name="Eisen M.B."/>
            <person name="Smith D.R."/>
            <person name="Bergman C.M."/>
            <person name="Oliver B."/>
            <person name="Markow T.A."/>
            <person name="Kaufman T.C."/>
            <person name="Kellis M."/>
            <person name="Gelbart W."/>
            <person name="Iyer V.N."/>
            <person name="Pollard D.A."/>
            <person name="Sackton T.B."/>
            <person name="Larracuente A.M."/>
            <person name="Singh N.D."/>
            <person name="Abad J.P."/>
            <person name="Abt D.N."/>
            <person name="Adryan B."/>
            <person name="Aguade M."/>
            <person name="Akashi H."/>
            <person name="Anderson W.W."/>
            <person name="Aquadro C.F."/>
            <person name="Ardell D.H."/>
            <person name="Arguello R."/>
            <person name="Artieri C.G."/>
            <person name="Barbash D.A."/>
            <person name="Barker D."/>
            <person name="Barsanti P."/>
            <person name="Batterham P."/>
            <person name="Batzoglou S."/>
            <person name="Begun D."/>
            <person name="Bhutkar A."/>
            <person name="Blanco E."/>
            <person name="Bosak S.A."/>
            <person name="Bradley R.K."/>
            <person name="Brand A.D."/>
            <person name="Brent M.R."/>
            <person name="Brooks A.N."/>
            <person name="Brown R.H."/>
            <person name="Butlin R.K."/>
            <person name="Caggese C."/>
            <person name="Calvi B.R."/>
            <person name="Bernardo de Carvalho A."/>
            <person name="Caspi A."/>
            <person name="Castrezana S."/>
            <person name="Celniker S.E."/>
            <person name="Chang J.L."/>
            <person name="Chapple C."/>
            <person name="Chatterji S."/>
            <person name="Chinwalla A."/>
            <person name="Civetta A."/>
            <person name="Clifton S.W."/>
            <person name="Comeron J.M."/>
            <person name="Costello J.C."/>
            <person name="Coyne J.A."/>
            <person name="Daub J."/>
            <person name="David R.G."/>
            <person name="Delcher A.L."/>
            <person name="Delehaunty K."/>
            <person name="Do C.B."/>
            <person name="Ebling H."/>
            <person name="Edwards K."/>
            <person name="Eickbush T."/>
            <person name="Evans J.D."/>
            <person name="Filipski A."/>
            <person name="Findeiss S."/>
            <person name="Freyhult E."/>
            <person name="Fulton L."/>
            <person name="Fulton R."/>
            <person name="Garcia A.C."/>
            <person name="Gardiner A."/>
            <person name="Garfield D.A."/>
            <person name="Garvin B.E."/>
            <person name="Gibson G."/>
            <person name="Gilbert D."/>
            <person name="Gnerre S."/>
            <person name="Godfrey J."/>
            <person name="Good R."/>
            <person name="Gotea V."/>
            <person name="Gravely B."/>
            <person name="Greenberg A.J."/>
            <person name="Griffiths-Jones S."/>
            <person name="Gross S."/>
            <person name="Guigo R."/>
            <person name="Gustafson E.A."/>
            <person name="Haerty W."/>
            <person name="Hahn M.W."/>
            <person name="Halligan D.L."/>
            <person name="Halpern A.L."/>
            <person name="Halter G.M."/>
            <person name="Han M.V."/>
            <person name="Heger A."/>
            <person name="Hillier L."/>
            <person name="Hinrichs A.S."/>
            <person name="Holmes I."/>
            <person name="Hoskins R.A."/>
            <person name="Hubisz M.J."/>
            <person name="Hultmark D."/>
            <person name="Huntley M.A."/>
            <person name="Jaffe D.B."/>
            <person name="Jagadeeshan S."/>
            <person name="Jeck W.R."/>
            <person name="Johnson J."/>
            <person name="Jones C.D."/>
            <person name="Jordan W.C."/>
            <person name="Karpen G.H."/>
            <person name="Kataoka E."/>
            <person name="Keightley P.D."/>
            <person name="Kheradpour P."/>
            <person name="Kirkness E.F."/>
            <person name="Koerich L.B."/>
            <person name="Kristiansen K."/>
            <person name="Kudrna D."/>
            <person name="Kulathinal R.J."/>
            <person name="Kumar S."/>
            <person name="Kwok R."/>
            <person name="Lander E."/>
            <person name="Langley C.H."/>
            <person name="Lapoint R."/>
            <person name="Lazzaro B.P."/>
            <person name="Lee S.J."/>
            <person name="Levesque L."/>
            <person name="Li R."/>
            <person name="Lin C.F."/>
            <person name="Lin M.F."/>
            <person name="Lindblad-Toh K."/>
            <person name="Llopart A."/>
            <person name="Long M."/>
            <person name="Low L."/>
            <person name="Lozovsky E."/>
            <person name="Lu J."/>
            <person name="Luo M."/>
            <person name="Machado C.A."/>
            <person name="Makalowski W."/>
            <person name="Marzo M."/>
            <person name="Matsuda M."/>
            <person name="Matzkin L."/>
            <person name="McAllister B."/>
            <person name="McBride C.S."/>
            <person name="McKernan B."/>
            <person name="McKernan K."/>
            <person name="Mendez-Lago M."/>
            <person name="Minx P."/>
            <person name="Mollenhauer M.U."/>
            <person name="Montooth K."/>
            <person name="Mount S.M."/>
            <person name="Mu X."/>
            <person name="Myers E."/>
            <person name="Negre B."/>
            <person name="Newfeld S."/>
            <person name="Nielsen R."/>
            <person name="Noor M.A."/>
            <person name="O'Grady P."/>
            <person name="Pachter L."/>
            <person name="Papaceit M."/>
            <person name="Parisi M.J."/>
            <person name="Parisi M."/>
            <person name="Parts L."/>
            <person name="Pedersen J.S."/>
            <person name="Pesole G."/>
            <person name="Phillippy A.M."/>
            <person name="Ponting C.P."/>
            <person name="Pop M."/>
            <person name="Porcelli D."/>
            <person name="Powell J.R."/>
            <person name="Prohaska S."/>
            <person name="Pruitt K."/>
            <person name="Puig M."/>
            <person name="Quesneville H."/>
            <person name="Ram K.R."/>
            <person name="Rand D."/>
            <person name="Rasmussen M.D."/>
            <person name="Reed L.K."/>
            <person name="Reenan R."/>
            <person name="Reily A."/>
            <person name="Remington K.A."/>
            <person name="Rieger T.T."/>
            <person name="Ritchie M.G."/>
            <person name="Robin C."/>
            <person name="Rogers Y.H."/>
            <person name="Rohde C."/>
            <person name="Rozas J."/>
            <person name="Rubenfield M.J."/>
            <person name="Ruiz A."/>
            <person name="Russo S."/>
            <person name="Salzberg S.L."/>
            <person name="Sanchez-Gracia A."/>
            <person name="Saranga D.J."/>
            <person name="Sato H."/>
            <person name="Schaeffer S.W."/>
            <person name="Schatz M.C."/>
            <person name="Schlenke T."/>
            <person name="Schwartz R."/>
            <person name="Segarra C."/>
            <person name="Singh R.S."/>
            <person name="Sirot L."/>
            <person name="Sirota M."/>
            <person name="Sisneros N.B."/>
            <person name="Smith C.D."/>
            <person name="Smith T.F."/>
            <person name="Spieth J."/>
            <person name="Stage D.E."/>
            <person name="Stark A."/>
            <person name="Stephan W."/>
            <person name="Strausberg R.L."/>
            <person name="Strempel S."/>
            <person name="Sturgill D."/>
            <person name="Sutton G."/>
            <person name="Sutton G.G."/>
            <person name="Tao W."/>
            <person name="Teichmann S."/>
            <person name="Tobari Y.N."/>
            <person name="Tomimura Y."/>
            <person name="Tsolas J.M."/>
            <person name="Valente V.L."/>
            <person name="Venter E."/>
            <person name="Venter J.C."/>
            <person name="Vicario S."/>
            <person name="Vieira F.G."/>
            <person name="Vilella A.J."/>
            <person name="Villasante A."/>
            <person name="Walenz B."/>
            <person name="Wang J."/>
            <person name="Wasserman M."/>
            <person name="Watts T."/>
            <person name="Wilson D."/>
            <person name="Wilson R.K."/>
            <person name="Wing R.A."/>
            <person name="Wolfner M.F."/>
            <person name="Wong A."/>
            <person name="Wong G.K."/>
            <person name="Wu C.I."/>
            <person name="Wu G."/>
            <person name="Yamamoto D."/>
            <person name="Yang H.P."/>
            <person name="Yang S.P."/>
            <person name="Yorke J.A."/>
            <person name="Yoshida K."/>
            <person name="Zdobnov E."/>
            <person name="Zhang P."/>
            <person name="Zhang Y."/>
            <person name="Zimin A.V."/>
            <person name="Baldwin J."/>
            <person name="Abdouelleil A."/>
            <person name="Abdulkadir J."/>
            <person name="Abebe A."/>
            <person name="Abera B."/>
            <person name="Abreu J."/>
            <person name="Acer S.C."/>
            <person name="Aftuck L."/>
            <person name="Alexander A."/>
            <person name="An P."/>
            <person name="Anderson E."/>
            <person name="Anderson S."/>
            <person name="Arachi H."/>
            <person name="Azer M."/>
            <person name="Bachantsang P."/>
            <person name="Barry A."/>
            <person name="Bayul T."/>
            <person name="Berlin A."/>
            <person name="Bessette D."/>
            <person name="Bloom T."/>
            <person name="Blye J."/>
            <person name="Boguslavskiy L."/>
            <person name="Bonnet C."/>
            <person name="Boukhgalter B."/>
            <person name="Bourzgui I."/>
            <person name="Brown A."/>
            <person name="Cahill P."/>
            <person name="Channer S."/>
            <person name="Cheshatsang Y."/>
            <person name="Chuda L."/>
            <person name="Citroen M."/>
            <person name="Collymore A."/>
            <person name="Cooke P."/>
            <person name="Costello M."/>
            <person name="D'Aco K."/>
            <person name="Daza R."/>
            <person name="De Haan G."/>
            <person name="DeGray S."/>
            <person name="DeMaso C."/>
            <person name="Dhargay N."/>
            <person name="Dooley K."/>
            <person name="Dooley E."/>
            <person name="Doricent M."/>
            <person name="Dorje P."/>
            <person name="Dorjee K."/>
            <person name="Dupes A."/>
            <person name="Elong R."/>
            <person name="Falk J."/>
            <person name="Farina A."/>
            <person name="Faro S."/>
            <person name="Ferguson D."/>
            <person name="Fisher S."/>
            <person name="Foley C.D."/>
            <person name="Franke A."/>
            <person name="Friedrich D."/>
            <person name="Gadbois L."/>
            <person name="Gearin G."/>
            <person name="Gearin C.R."/>
            <person name="Giannoukos G."/>
            <person name="Goode T."/>
            <person name="Graham J."/>
            <person name="Grandbois E."/>
            <person name="Grewal S."/>
            <person name="Gyaltsen K."/>
            <person name="Hafez N."/>
            <person name="Hagos B."/>
            <person name="Hall J."/>
            <person name="Henson C."/>
            <person name="Hollinger A."/>
            <person name="Honan T."/>
            <person name="Huard M.D."/>
            <person name="Hughes L."/>
            <person name="Hurhula B."/>
            <person name="Husby M.E."/>
            <person name="Kamat A."/>
            <person name="Kanga B."/>
            <person name="Kashin S."/>
            <person name="Khazanovich D."/>
            <person name="Kisner P."/>
            <person name="Lance K."/>
            <person name="Lara M."/>
            <person name="Lee W."/>
            <person name="Lennon N."/>
            <person name="Letendre F."/>
            <person name="LeVine R."/>
            <person name="Lipovsky A."/>
            <person name="Liu X."/>
            <person name="Liu J."/>
            <person name="Liu S."/>
            <person name="Lokyitsang T."/>
            <person name="Lokyitsang Y."/>
            <person name="Lubonja R."/>
            <person name="Lui A."/>
            <person name="MacDonald P."/>
            <person name="Magnisalis V."/>
            <person name="Maru K."/>
            <person name="Matthews C."/>
            <person name="McCusker W."/>
            <person name="McDonough S."/>
            <person name="Mehta T."/>
            <person name="Meldrim J."/>
            <person name="Meneus L."/>
            <person name="Mihai O."/>
            <person name="Mihalev A."/>
            <person name="Mihova T."/>
            <person name="Mittelman R."/>
            <person name="Mlenga V."/>
            <person name="Montmayeur A."/>
            <person name="Mulrain L."/>
            <person name="Navidi A."/>
            <person name="Naylor J."/>
            <person name="Negash T."/>
            <person name="Nguyen T."/>
            <person name="Nguyen N."/>
            <person name="Nicol R."/>
            <person name="Norbu C."/>
            <person name="Norbu N."/>
            <person name="Novod N."/>
            <person name="O'Neill B."/>
            <person name="Osman S."/>
            <person name="Markiewicz E."/>
            <person name="Oyono O.L."/>
            <person name="Patti C."/>
            <person name="Phunkhang P."/>
            <person name="Pierre F."/>
            <person name="Priest M."/>
            <person name="Raghuraman S."/>
            <person name="Rege F."/>
            <person name="Reyes R."/>
            <person name="Rise C."/>
            <person name="Rogov P."/>
            <person name="Ross K."/>
            <person name="Ryan E."/>
            <person name="Settipalli S."/>
            <person name="Shea T."/>
            <person name="Sherpa N."/>
            <person name="Shi L."/>
            <person name="Shih D."/>
            <person name="Sparrow T."/>
            <person name="Spaulding J."/>
            <person name="Stalker J."/>
            <person name="Stange-Thomann N."/>
            <person name="Stavropoulos S."/>
            <person name="Stone C."/>
            <person name="Strader C."/>
            <person name="Tesfaye S."/>
            <person name="Thomson T."/>
            <person name="Thoulutsang Y."/>
            <person name="Thoulutsang D."/>
            <person name="Topham K."/>
            <person name="Topping I."/>
            <person name="Tsamla T."/>
            <person name="Vassiliev H."/>
            <person name="Vo A."/>
            <person name="Wangchuk T."/>
            <person name="Wangdi T."/>
            <person name="Weiand M."/>
            <person name="Wilkinson J."/>
            <person name="Wilson A."/>
            <person name="Yadav S."/>
            <person name="Young G."/>
            <person name="Yu Q."/>
            <person name="Zembek L."/>
            <person name="Zhong D."/>
            <person name="Zimmer A."/>
            <person name="Zwirko Z."/>
            <person name="Jaffe D.B."/>
            <person name="Alvarez P."/>
            <person name="Brockman W."/>
            <person name="Butler J."/>
            <person name="Chin C."/>
            <person name="Gnerre S."/>
            <person name="Grabherr M."/>
            <person name="Kleber M."/>
            <person name="Mauceli E."/>
            <person name="MacCallum I."/>
        </authorList>
    </citation>
    <scope>NUCLEOTIDE SEQUENCE [LARGE SCALE GENOMIC DNA]</scope>
    <source>
        <strain evidence="4">white501</strain>
    </source>
</reference>
<dbReference type="OrthoDB" id="6147983at2759"/>
<accession>B4NVG1</accession>
<protein>
    <submittedName>
        <fullName evidence="3">GD12392</fullName>
    </submittedName>
</protein>
<dbReference type="EMBL" id="CH987839">
    <property type="protein sequence ID" value="EDX16045.1"/>
    <property type="molecule type" value="Genomic_DNA"/>
</dbReference>
<evidence type="ECO:0000313" key="3">
    <source>
        <dbReference type="EMBL" id="EDX16045.1"/>
    </source>
</evidence>
<feature type="compositionally biased region" description="Polar residues" evidence="1">
    <location>
        <begin position="26"/>
        <end position="35"/>
    </location>
</feature>
<gene>
    <name evidence="3" type="primary">Dsim\GD12392</name>
    <name evidence="3" type="ORF">Dsim_GD12392</name>
</gene>
<feature type="domain" description="MADF" evidence="2">
    <location>
        <begin position="67"/>
        <end position="109"/>
    </location>
</feature>
<feature type="region of interest" description="Disordered" evidence="1">
    <location>
        <begin position="1"/>
        <end position="54"/>
    </location>
</feature>
<dbReference type="HOGENOM" id="CLU_2186698_0_0_1"/>
<sequence length="109" mass="11990">MTTSTRSSSNTNSSNNHSSEHEERTANGTNAYNHHSPTGSGSGSGTAGASIGSTNRVMQADEDFNIRFVNLVRTHKCLYDKKVPEYRNRDNLKKAWVLISKDTKESGNQ</sequence>
<proteinExistence type="predicted"/>
<evidence type="ECO:0000259" key="2">
    <source>
        <dbReference type="PROSITE" id="PS51029"/>
    </source>
</evidence>
<feature type="compositionally biased region" description="Low complexity" evidence="1">
    <location>
        <begin position="1"/>
        <end position="17"/>
    </location>
</feature>
<dbReference type="InterPro" id="IPR006578">
    <property type="entry name" value="MADF-dom"/>
</dbReference>
<dbReference type="STRING" id="7240.B4NVG1"/>
<evidence type="ECO:0000256" key="1">
    <source>
        <dbReference type="SAM" id="MobiDB-lite"/>
    </source>
</evidence>
<evidence type="ECO:0000313" key="4">
    <source>
        <dbReference type="Proteomes" id="UP000000304"/>
    </source>
</evidence>